<organism evidence="1 2">
    <name type="scientific">Globodera rostochiensis</name>
    <name type="common">Golden nematode worm</name>
    <name type="synonym">Heterodera rostochiensis</name>
    <dbReference type="NCBI Taxonomy" id="31243"/>
    <lineage>
        <taxon>Eukaryota</taxon>
        <taxon>Metazoa</taxon>
        <taxon>Ecdysozoa</taxon>
        <taxon>Nematoda</taxon>
        <taxon>Chromadorea</taxon>
        <taxon>Rhabditida</taxon>
        <taxon>Tylenchina</taxon>
        <taxon>Tylenchomorpha</taxon>
        <taxon>Tylenchoidea</taxon>
        <taxon>Heteroderidae</taxon>
        <taxon>Heteroderinae</taxon>
        <taxon>Globodera</taxon>
    </lineage>
</organism>
<reference evidence="2" key="1">
    <citation type="submission" date="2022-11" db="UniProtKB">
        <authorList>
            <consortium name="WormBaseParasite"/>
        </authorList>
    </citation>
    <scope>IDENTIFICATION</scope>
</reference>
<dbReference type="WBParaSite" id="Gr19_v10_g17296.t1">
    <property type="protein sequence ID" value="Gr19_v10_g17296.t1"/>
    <property type="gene ID" value="Gr19_v10_g17296"/>
</dbReference>
<sequence length="84" mass="9547">MLTAIRSRIGIKGVPSAADAVEASFLPPAKRHFRETIEWRNKKKRIIAKIRAMGRFNLAFIISRMPVGKSLEDWTNIGRKSLIN</sequence>
<dbReference type="Proteomes" id="UP000887572">
    <property type="component" value="Unplaced"/>
</dbReference>
<proteinExistence type="predicted"/>
<protein>
    <submittedName>
        <fullName evidence="2">Uncharacterized protein</fullName>
    </submittedName>
</protein>
<accession>A0A914HJV7</accession>
<keyword evidence="1" id="KW-1185">Reference proteome</keyword>
<evidence type="ECO:0000313" key="1">
    <source>
        <dbReference type="Proteomes" id="UP000887572"/>
    </source>
</evidence>
<dbReference type="AlphaFoldDB" id="A0A914HJV7"/>
<evidence type="ECO:0000313" key="2">
    <source>
        <dbReference type="WBParaSite" id="Gr19_v10_g17296.t1"/>
    </source>
</evidence>
<name>A0A914HJV7_GLORO</name>